<keyword evidence="2" id="KW-0472">Membrane</keyword>
<sequence length="543" mass="55712">MKVFPTTVLAFAAMASIVAADTCHQDVVDGIKHTYSTLPQAVVKACDEATGGFSLINYFTTSTATAPTADQIDIFTKSEACKVVYFDFQQILGRAPNCDLNGASLQQQAGFISFGDLVASRQPKGQSGGKAVKGAPVSKDASVSLGSTSTACTQADLDKVKATFLNLPSDVSSACFAVTTGWTPLDLLTSNSGNPTDAQVASFDNSGACKVVFFDYQQILNAAPKCDLSPGEPLQKQATFKTLKDLVADQKTNDVVGSPVSGVSKDHGSAGRAISPPLSGNQKDLPVNNDHGWGGHALSGGANAPIDVASAPNGASADHGSAGRAVSSNNRAAVSSSASAPPCNVGQIDSVTSSIKDITPHYQNCTAASGFDLAEFTSTNVYPTLEQMQKFSATPCCQILFVDVTRILSNAPNCIFYDKTGVTLASLSQFTTLDTLVAFQQQQEGHAQTYTPSASPSLLPPQRGAVVANTKDASSSSGNGGAAAAGMSTVVVVAGIVAAIGVIVVAAVYIRRKLRASSSSADADPATGTANQSIFVVNANGVL</sequence>
<reference evidence="5 6" key="1">
    <citation type="submission" date="2019-03" db="EMBL/GenBank/DDBJ databases">
        <authorList>
            <person name="Gaulin E."/>
            <person name="Dumas B."/>
        </authorList>
    </citation>
    <scope>NUCLEOTIDE SEQUENCE [LARGE SCALE GENOMIC DNA]</scope>
    <source>
        <strain evidence="5">CBS 568.67</strain>
    </source>
</reference>
<gene>
    <name evidence="5" type="primary">Aste57867_15381</name>
    <name evidence="4" type="ORF">As57867_015325</name>
    <name evidence="5" type="ORF">ASTE57867_15381</name>
</gene>
<feature type="signal peptide" evidence="3">
    <location>
        <begin position="1"/>
        <end position="20"/>
    </location>
</feature>
<dbReference type="Gene3D" id="1.10.239.10">
    <property type="entry name" value="Elicitin domain"/>
    <property type="match status" value="2"/>
</dbReference>
<feature type="chain" id="PRO_5036355542" evidence="3">
    <location>
        <begin position="21"/>
        <end position="543"/>
    </location>
</feature>
<evidence type="ECO:0000313" key="6">
    <source>
        <dbReference type="Proteomes" id="UP000332933"/>
    </source>
</evidence>
<protein>
    <submittedName>
        <fullName evidence="5">Aste57867_15381 protein</fullName>
    </submittedName>
</protein>
<organism evidence="5 6">
    <name type="scientific">Aphanomyces stellatus</name>
    <dbReference type="NCBI Taxonomy" id="120398"/>
    <lineage>
        <taxon>Eukaryota</taxon>
        <taxon>Sar</taxon>
        <taxon>Stramenopiles</taxon>
        <taxon>Oomycota</taxon>
        <taxon>Saprolegniomycetes</taxon>
        <taxon>Saprolegniales</taxon>
        <taxon>Verrucalvaceae</taxon>
        <taxon>Aphanomyces</taxon>
    </lineage>
</organism>
<evidence type="ECO:0000313" key="4">
    <source>
        <dbReference type="EMBL" id="KAF0693678.1"/>
    </source>
</evidence>
<name>A0A485L5W8_9STRA</name>
<evidence type="ECO:0000256" key="3">
    <source>
        <dbReference type="SAM" id="SignalP"/>
    </source>
</evidence>
<dbReference type="InterPro" id="IPR036470">
    <property type="entry name" value="Elicitin_sf"/>
</dbReference>
<accession>A0A485L5W8</accession>
<evidence type="ECO:0000256" key="1">
    <source>
        <dbReference type="SAM" id="MobiDB-lite"/>
    </source>
</evidence>
<keyword evidence="3" id="KW-0732">Signal</keyword>
<keyword evidence="6" id="KW-1185">Reference proteome</keyword>
<keyword evidence="2" id="KW-1133">Transmembrane helix</keyword>
<dbReference type="GO" id="GO:0005576">
    <property type="term" value="C:extracellular region"/>
    <property type="evidence" value="ECO:0007669"/>
    <property type="project" value="InterPro"/>
</dbReference>
<feature type="compositionally biased region" description="Low complexity" evidence="1">
    <location>
        <begin position="324"/>
        <end position="340"/>
    </location>
</feature>
<feature type="region of interest" description="Disordered" evidence="1">
    <location>
        <begin position="257"/>
        <end position="342"/>
    </location>
</feature>
<dbReference type="EMBL" id="VJMH01005662">
    <property type="protein sequence ID" value="KAF0693678.1"/>
    <property type="molecule type" value="Genomic_DNA"/>
</dbReference>
<feature type="transmembrane region" description="Helical" evidence="2">
    <location>
        <begin position="484"/>
        <end position="510"/>
    </location>
</feature>
<proteinExistence type="predicted"/>
<reference evidence="4" key="2">
    <citation type="submission" date="2019-06" db="EMBL/GenBank/DDBJ databases">
        <title>Genomics analysis of Aphanomyces spp. identifies a new class of oomycete effector associated with host adaptation.</title>
        <authorList>
            <person name="Gaulin E."/>
        </authorList>
    </citation>
    <scope>NUCLEOTIDE SEQUENCE</scope>
    <source>
        <strain evidence="4">CBS 578.67</strain>
    </source>
</reference>
<dbReference type="OrthoDB" id="74942at2759"/>
<dbReference type="EMBL" id="CAADRA010005683">
    <property type="protein sequence ID" value="VFT92187.1"/>
    <property type="molecule type" value="Genomic_DNA"/>
</dbReference>
<evidence type="ECO:0000256" key="2">
    <source>
        <dbReference type="SAM" id="Phobius"/>
    </source>
</evidence>
<evidence type="ECO:0000313" key="5">
    <source>
        <dbReference type="EMBL" id="VFT92187.1"/>
    </source>
</evidence>
<dbReference type="Proteomes" id="UP000332933">
    <property type="component" value="Unassembled WGS sequence"/>
</dbReference>
<dbReference type="AlphaFoldDB" id="A0A485L5W8"/>
<keyword evidence="2" id="KW-0812">Transmembrane</keyword>